<evidence type="ECO:0000313" key="1">
    <source>
        <dbReference type="EMBL" id="QFZ27261.1"/>
    </source>
</evidence>
<reference evidence="2" key="1">
    <citation type="journal article" date="2019" name="MBio">
        <title>Comparative genomics for the elucidation of multidrug resistance (MDR) in Candida lusitaniae.</title>
        <authorList>
            <person name="Kannan A."/>
            <person name="Asner S.A."/>
            <person name="Trachsel E."/>
            <person name="Kelly S."/>
            <person name="Parker J."/>
            <person name="Sanglard D."/>
        </authorList>
    </citation>
    <scope>NUCLEOTIDE SEQUENCE [LARGE SCALE GENOMIC DNA]</scope>
    <source>
        <strain evidence="2">P1</strain>
    </source>
</reference>
<dbReference type="EMBL" id="CP038486">
    <property type="protein sequence ID" value="QFZ27261.1"/>
    <property type="molecule type" value="Genomic_DNA"/>
</dbReference>
<evidence type="ECO:0000313" key="2">
    <source>
        <dbReference type="Proteomes" id="UP000326582"/>
    </source>
</evidence>
<protein>
    <submittedName>
        <fullName evidence="1">tRNA modification enzyme</fullName>
    </submittedName>
</protein>
<keyword evidence="2" id="KW-1185">Reference proteome</keyword>
<dbReference type="Proteomes" id="UP000326582">
    <property type="component" value="Chromosome 3"/>
</dbReference>
<proteinExistence type="predicted"/>
<gene>
    <name evidence="1" type="ORF">EJF14_30226</name>
</gene>
<sequence>MSQISTKDQGPEKRPLTSTRSSKRKKSAQPRSTQCQFWLAQKRRFCAMQRQNGEQFCSEHLQGEKSAERVPCPLDPKHSVWARDLAVHMAKCPSRPEEPDPWFCRNKNSWLDSEREARKSSQEEKVQDDEKSAIEETCEKGPNTTSELLDTSSSDLNSETDAELLSVISIVQRFGKDCLPVPRQIGSHAALPPCDGKEQQRHNTQHAALVSLLQCRGLLSSENFYVEFGCGKAELSRSVDICVVHEWKEAESTANEKREQSSGSPDNGKSPEFSQVETSQITGSEKSAEHEKNESISDVSDTKAAPKASYGFGLVDRGANRMKADTKLRASPLHPVVHRARIDIEHLDLACFLKETLPQSQLVAISKHLCGAATDLTLVALANSKISFRGLVVAMCCRHACVYERLLPAARKFLEEHGVSKEQFPLLRRIATWAVSGVEQERAQLGKWARRMVDMARVHAVTELWGEEYMVELVEYAEEDTTLENQCLCVWRKS</sequence>
<organism evidence="1 2">
    <name type="scientific">Clavispora lusitaniae</name>
    <name type="common">Candida lusitaniae</name>
    <dbReference type="NCBI Taxonomy" id="36911"/>
    <lineage>
        <taxon>Eukaryota</taxon>
        <taxon>Fungi</taxon>
        <taxon>Dikarya</taxon>
        <taxon>Ascomycota</taxon>
        <taxon>Saccharomycotina</taxon>
        <taxon>Pichiomycetes</taxon>
        <taxon>Metschnikowiaceae</taxon>
        <taxon>Clavispora</taxon>
    </lineage>
</organism>
<accession>A0ACD0WIV0</accession>
<name>A0ACD0WIV0_CLALS</name>